<accession>A0A1G2K6L9</accession>
<reference evidence="2 3" key="1">
    <citation type="journal article" date="2016" name="Nat. Commun.">
        <title>Thousands of microbial genomes shed light on interconnected biogeochemical processes in an aquifer system.</title>
        <authorList>
            <person name="Anantharaman K."/>
            <person name="Brown C.T."/>
            <person name="Hug L.A."/>
            <person name="Sharon I."/>
            <person name="Castelle C.J."/>
            <person name="Probst A.J."/>
            <person name="Thomas B.C."/>
            <person name="Singh A."/>
            <person name="Wilkins M.J."/>
            <person name="Karaoz U."/>
            <person name="Brodie E.L."/>
            <person name="Williams K.H."/>
            <person name="Hubbard S.S."/>
            <person name="Banfield J.F."/>
        </authorList>
    </citation>
    <scope>NUCLEOTIDE SEQUENCE [LARGE SCALE GENOMIC DNA]</scope>
</reference>
<name>A0A1G2K6L9_9BACT</name>
<sequence>MVFVAITALCIVGILMIVASLFIAFASGLAFLAWFMLLIGGIFVLIGLKAEKEFNKTISEMDKRK</sequence>
<keyword evidence="1" id="KW-1133">Transmembrane helix</keyword>
<evidence type="ECO:0000313" key="2">
    <source>
        <dbReference type="EMBL" id="OGZ94843.1"/>
    </source>
</evidence>
<dbReference type="EMBL" id="MHQC01000025">
    <property type="protein sequence ID" value="OGZ94843.1"/>
    <property type="molecule type" value="Genomic_DNA"/>
</dbReference>
<feature type="transmembrane region" description="Helical" evidence="1">
    <location>
        <begin position="5"/>
        <end position="25"/>
    </location>
</feature>
<dbReference type="AlphaFoldDB" id="A0A1G2K6L9"/>
<proteinExistence type="predicted"/>
<gene>
    <name evidence="2" type="ORF">A2633_02575</name>
</gene>
<feature type="transmembrane region" description="Helical" evidence="1">
    <location>
        <begin position="31"/>
        <end position="48"/>
    </location>
</feature>
<protein>
    <submittedName>
        <fullName evidence="2">Uncharacterized protein</fullName>
    </submittedName>
</protein>
<keyword evidence="1" id="KW-0812">Transmembrane</keyword>
<dbReference type="Proteomes" id="UP000177152">
    <property type="component" value="Unassembled WGS sequence"/>
</dbReference>
<evidence type="ECO:0000313" key="3">
    <source>
        <dbReference type="Proteomes" id="UP000177152"/>
    </source>
</evidence>
<evidence type="ECO:0000256" key="1">
    <source>
        <dbReference type="SAM" id="Phobius"/>
    </source>
</evidence>
<keyword evidence="1" id="KW-0472">Membrane</keyword>
<organism evidence="2 3">
    <name type="scientific">Candidatus Sungbacteria bacterium RIFCSPHIGHO2_01_FULL_47_32</name>
    <dbReference type="NCBI Taxonomy" id="1802264"/>
    <lineage>
        <taxon>Bacteria</taxon>
        <taxon>Candidatus Sungiibacteriota</taxon>
    </lineage>
</organism>
<comment type="caution">
    <text evidence="2">The sequence shown here is derived from an EMBL/GenBank/DDBJ whole genome shotgun (WGS) entry which is preliminary data.</text>
</comment>